<feature type="transmembrane region" description="Helical" evidence="1">
    <location>
        <begin position="238"/>
        <end position="258"/>
    </location>
</feature>
<sequence length="312" mass="36356">MRCSTLLKNDSYDFFEYINEYVKYSDKVVSDRSKLDTGDDCNSFSGMYANGNNSVWINICEQFIKLCKQLPNVKNNNTSDKNYKNDWNFLSYWLNLKLKENNLNGTICPNDFYKGMEDHCSETLSRFVSSTNLIYNINEEDLSRMEVLYILHDNYNKLDTILKDRTSPQPESLLTPSSTCSYNYSIARYMCYGENNKFCQILEKFKREYEELFNTAKTKGDQYANNFKKLTDYDNSNIISTTLIGSAVGLIPLMGILYKFTPMGQMFRSNKGIVNNIISNNDEQMTNISLMEQENEPLRFKQGTYNIKYQSL</sequence>
<dbReference type="VEuPathDB" id="PlasmoDB:PVW1_140086300"/>
<evidence type="ECO:0000256" key="1">
    <source>
        <dbReference type="SAM" id="Phobius"/>
    </source>
</evidence>
<dbReference type="VEuPathDB" id="PlasmoDB:PVP01_0003210"/>
<keyword evidence="1" id="KW-0812">Transmembrane</keyword>
<proteinExistence type="predicted"/>
<dbReference type="VEuPathDB" id="PlasmoDB:PVPAM_060009500"/>
<dbReference type="InterPro" id="IPR008780">
    <property type="entry name" value="Plasmodium_Vir"/>
</dbReference>
<keyword evidence="1" id="KW-1133">Transmembrane helix</keyword>
<reference evidence="2 3" key="1">
    <citation type="submission" date="2016-07" db="EMBL/GenBank/DDBJ databases">
        <authorList>
            <consortium name="Pathogen Informatics"/>
        </authorList>
    </citation>
    <scope>NUCLEOTIDE SEQUENCE [LARGE SCALE GENOMIC DNA]</scope>
</reference>
<name>A0A1G4E6S3_PLAVI</name>
<evidence type="ECO:0000313" key="2">
    <source>
        <dbReference type="EMBL" id="SCA59925.1"/>
    </source>
</evidence>
<protein>
    <submittedName>
        <fullName evidence="2">VIR protein</fullName>
    </submittedName>
</protein>
<dbReference type="Proteomes" id="UP000305196">
    <property type="component" value="Unassembled WGS sequence"/>
</dbReference>
<dbReference type="AlphaFoldDB" id="A0A1G4E6S3"/>
<dbReference type="EMBL" id="FLYI01000056">
    <property type="protein sequence ID" value="SCA59925.1"/>
    <property type="molecule type" value="Genomic_DNA"/>
</dbReference>
<organism evidence="2 3">
    <name type="scientific">Plasmodium vivax</name>
    <name type="common">malaria parasite P. vivax</name>
    <dbReference type="NCBI Taxonomy" id="5855"/>
    <lineage>
        <taxon>Eukaryota</taxon>
        <taxon>Sar</taxon>
        <taxon>Alveolata</taxon>
        <taxon>Apicomplexa</taxon>
        <taxon>Aconoidasida</taxon>
        <taxon>Haemosporida</taxon>
        <taxon>Plasmodiidae</taxon>
        <taxon>Plasmodium</taxon>
        <taxon>Plasmodium (Plasmodium)</taxon>
    </lineage>
</organism>
<evidence type="ECO:0000313" key="3">
    <source>
        <dbReference type="Proteomes" id="UP000305196"/>
    </source>
</evidence>
<keyword evidence="1" id="KW-0472">Membrane</keyword>
<gene>
    <name evidence="2" type="ORF">PVC01_000033400</name>
</gene>
<dbReference type="Pfam" id="PF05795">
    <property type="entry name" value="Plasmodium_Vir"/>
    <property type="match status" value="1"/>
</dbReference>
<accession>A0A1G4E6S3</accession>